<dbReference type="Proteomes" id="UP000265520">
    <property type="component" value="Unassembled WGS sequence"/>
</dbReference>
<dbReference type="AlphaFoldDB" id="A0A392MP68"/>
<feature type="compositionally biased region" description="Polar residues" evidence="1">
    <location>
        <begin position="11"/>
        <end position="24"/>
    </location>
</feature>
<accession>A0A392MP68</accession>
<evidence type="ECO:0000313" key="3">
    <source>
        <dbReference type="Proteomes" id="UP000265520"/>
    </source>
</evidence>
<evidence type="ECO:0000256" key="1">
    <source>
        <dbReference type="SAM" id="MobiDB-lite"/>
    </source>
</evidence>
<keyword evidence="3" id="KW-1185">Reference proteome</keyword>
<gene>
    <name evidence="2" type="ORF">A2U01_0010221</name>
</gene>
<protein>
    <submittedName>
        <fullName evidence="2">Uncharacterized protein</fullName>
    </submittedName>
</protein>
<evidence type="ECO:0000313" key="2">
    <source>
        <dbReference type="EMBL" id="MCH89326.1"/>
    </source>
</evidence>
<dbReference type="EMBL" id="LXQA010015919">
    <property type="protein sequence ID" value="MCH89326.1"/>
    <property type="molecule type" value="Genomic_DNA"/>
</dbReference>
<proteinExistence type="predicted"/>
<name>A0A392MP68_9FABA</name>
<feature type="region of interest" description="Disordered" evidence="1">
    <location>
        <begin position="86"/>
        <end position="111"/>
    </location>
</feature>
<reference evidence="2 3" key="1">
    <citation type="journal article" date="2018" name="Front. Plant Sci.">
        <title>Red Clover (Trifolium pratense) and Zigzag Clover (T. medium) - A Picture of Genomic Similarities and Differences.</title>
        <authorList>
            <person name="Dluhosova J."/>
            <person name="Istvanek J."/>
            <person name="Nedelnik J."/>
            <person name="Repkova J."/>
        </authorList>
    </citation>
    <scope>NUCLEOTIDE SEQUENCE [LARGE SCALE GENOMIC DNA]</scope>
    <source>
        <strain evidence="3">cv. 10/8</strain>
        <tissue evidence="2">Leaf</tissue>
    </source>
</reference>
<sequence length="111" mass="12455">MKKKKRKQEKSVSTSNGGAVLSEASNQVNISLNSSLAGEISEWRNWVILHEESEIVASSVWNFGRKEKIIFRGDEGEVIKELEEIETRDREKSNSGKMNSKQVGESIQNGC</sequence>
<comment type="caution">
    <text evidence="2">The sequence shown here is derived from an EMBL/GenBank/DDBJ whole genome shotgun (WGS) entry which is preliminary data.</text>
</comment>
<organism evidence="2 3">
    <name type="scientific">Trifolium medium</name>
    <dbReference type="NCBI Taxonomy" id="97028"/>
    <lineage>
        <taxon>Eukaryota</taxon>
        <taxon>Viridiplantae</taxon>
        <taxon>Streptophyta</taxon>
        <taxon>Embryophyta</taxon>
        <taxon>Tracheophyta</taxon>
        <taxon>Spermatophyta</taxon>
        <taxon>Magnoliopsida</taxon>
        <taxon>eudicotyledons</taxon>
        <taxon>Gunneridae</taxon>
        <taxon>Pentapetalae</taxon>
        <taxon>rosids</taxon>
        <taxon>fabids</taxon>
        <taxon>Fabales</taxon>
        <taxon>Fabaceae</taxon>
        <taxon>Papilionoideae</taxon>
        <taxon>50 kb inversion clade</taxon>
        <taxon>NPAAA clade</taxon>
        <taxon>Hologalegina</taxon>
        <taxon>IRL clade</taxon>
        <taxon>Trifolieae</taxon>
        <taxon>Trifolium</taxon>
    </lineage>
</organism>
<feature type="region of interest" description="Disordered" evidence="1">
    <location>
        <begin position="1"/>
        <end position="24"/>
    </location>
</feature>
<feature type="compositionally biased region" description="Polar residues" evidence="1">
    <location>
        <begin position="95"/>
        <end position="111"/>
    </location>
</feature>